<dbReference type="SUPFAM" id="SSF51735">
    <property type="entry name" value="NAD(P)-binding Rossmann-fold domains"/>
    <property type="match status" value="1"/>
</dbReference>
<protein>
    <submittedName>
        <fullName evidence="1">SDR family oxidoreductase</fullName>
    </submittedName>
</protein>
<dbReference type="Gene3D" id="3.40.50.720">
    <property type="entry name" value="NAD(P)-binding Rossmann-like Domain"/>
    <property type="match status" value="1"/>
</dbReference>
<gene>
    <name evidence="1" type="ORF">NE695_02000</name>
</gene>
<dbReference type="EMBL" id="JANFZH010000003">
    <property type="protein sequence ID" value="MCQ4838684.1"/>
    <property type="molecule type" value="Genomic_DNA"/>
</dbReference>
<dbReference type="RefSeq" id="WP_066867283.1">
    <property type="nucleotide sequence ID" value="NZ_CABKVV010000014.1"/>
</dbReference>
<dbReference type="InterPro" id="IPR052184">
    <property type="entry name" value="SDR_enzymes"/>
</dbReference>
<organism evidence="1 2">
    <name type="scientific">Neglectibacter timonensis</name>
    <dbReference type="NCBI Taxonomy" id="1776382"/>
    <lineage>
        <taxon>Bacteria</taxon>
        <taxon>Bacillati</taxon>
        <taxon>Bacillota</taxon>
        <taxon>Clostridia</taxon>
        <taxon>Eubacteriales</taxon>
        <taxon>Oscillospiraceae</taxon>
        <taxon>Neglectibacter</taxon>
    </lineage>
</organism>
<dbReference type="PANTHER" id="PTHR45458:SF1">
    <property type="entry name" value="SHORT CHAIN DEHYDROGENASE"/>
    <property type="match status" value="1"/>
</dbReference>
<comment type="caution">
    <text evidence="1">The sequence shown here is derived from an EMBL/GenBank/DDBJ whole genome shotgun (WGS) entry which is preliminary data.</text>
</comment>
<dbReference type="Proteomes" id="UP001524473">
    <property type="component" value="Unassembled WGS sequence"/>
</dbReference>
<accession>A0ABT1RVJ4</accession>
<keyword evidence="2" id="KW-1185">Reference proteome</keyword>
<dbReference type="InterPro" id="IPR036291">
    <property type="entry name" value="NAD(P)-bd_dom_sf"/>
</dbReference>
<evidence type="ECO:0000313" key="2">
    <source>
        <dbReference type="Proteomes" id="UP001524473"/>
    </source>
</evidence>
<sequence>MNQVVFISSLQNEDAKETALQFAADGCHVYGAYTDGAALPCDGLETIVQLVLDPMDAGSLNRAVELVSSREGKLDILVLKAGLHAENDGGLGAHDYDAVADVIYRGADGMRRILEAFLPLLRAGETKRIAVLSESCAGIGFCEDTGEYGYHMAMAALNMMEKIAFNALRPEGFTFRNFVTDGPKTGMDAKTYIQRDLSNLPEDDYIHSDENRLVRRDSLFRELAW</sequence>
<dbReference type="GeneID" id="90533855"/>
<dbReference type="PANTHER" id="PTHR45458">
    <property type="entry name" value="SHORT-CHAIN DEHYDROGENASE/REDUCTASE SDR"/>
    <property type="match status" value="1"/>
</dbReference>
<proteinExistence type="predicted"/>
<dbReference type="Pfam" id="PF13561">
    <property type="entry name" value="adh_short_C2"/>
    <property type="match status" value="1"/>
</dbReference>
<evidence type="ECO:0000313" key="1">
    <source>
        <dbReference type="EMBL" id="MCQ4838684.1"/>
    </source>
</evidence>
<name>A0ABT1RVJ4_9FIRM</name>
<dbReference type="InterPro" id="IPR002347">
    <property type="entry name" value="SDR_fam"/>
</dbReference>
<reference evidence="1 2" key="1">
    <citation type="submission" date="2022-06" db="EMBL/GenBank/DDBJ databases">
        <title>Isolation of gut microbiota from human fecal samples.</title>
        <authorList>
            <person name="Pamer E.G."/>
            <person name="Barat B."/>
            <person name="Waligurski E."/>
            <person name="Medina S."/>
            <person name="Paddock L."/>
            <person name="Mostad J."/>
        </authorList>
    </citation>
    <scope>NUCLEOTIDE SEQUENCE [LARGE SCALE GENOMIC DNA]</scope>
    <source>
        <strain evidence="1 2">DFI.9.73</strain>
    </source>
</reference>